<evidence type="ECO:0000313" key="2">
    <source>
        <dbReference type="Proteomes" id="UP000560081"/>
    </source>
</evidence>
<dbReference type="RefSeq" id="WP_167736969.1">
    <property type="nucleotide sequence ID" value="NZ_BMLA01000013.1"/>
</dbReference>
<dbReference type="EMBL" id="JACHMC010000002">
    <property type="protein sequence ID" value="MBB4883961.1"/>
    <property type="molecule type" value="Genomic_DNA"/>
</dbReference>
<proteinExistence type="predicted"/>
<comment type="caution">
    <text evidence="1">The sequence shown here is derived from an EMBL/GenBank/DDBJ whole genome shotgun (WGS) entry which is preliminary data.</text>
</comment>
<gene>
    <name evidence="1" type="ORF">BJ976_002369</name>
</gene>
<name>A0A7W7L6G2_9MICC</name>
<accession>A0A7W7L6G2</accession>
<sequence>MSIHNNRTTPTTPTSKKPPLAREALIKGLFYGVGLQIAKWLGEPELWEWVSALIPWIT</sequence>
<dbReference type="AlphaFoldDB" id="A0A7W7L6G2"/>
<reference evidence="1 2" key="1">
    <citation type="submission" date="2020-08" db="EMBL/GenBank/DDBJ databases">
        <title>Sequencing the genomes of 1000 actinobacteria strains.</title>
        <authorList>
            <person name="Klenk H.-P."/>
        </authorList>
    </citation>
    <scope>NUCLEOTIDE SEQUENCE [LARGE SCALE GENOMIC DNA]</scope>
    <source>
        <strain evidence="1 2">DSM 19079</strain>
    </source>
</reference>
<evidence type="ECO:0000313" key="1">
    <source>
        <dbReference type="EMBL" id="MBB4883961.1"/>
    </source>
</evidence>
<keyword evidence="2" id="KW-1185">Reference proteome</keyword>
<organism evidence="1 2">
    <name type="scientific">Micrococcus flavus</name>
    <dbReference type="NCBI Taxonomy" id="384602"/>
    <lineage>
        <taxon>Bacteria</taxon>
        <taxon>Bacillati</taxon>
        <taxon>Actinomycetota</taxon>
        <taxon>Actinomycetes</taxon>
        <taxon>Micrococcales</taxon>
        <taxon>Micrococcaceae</taxon>
        <taxon>Micrococcus</taxon>
    </lineage>
</organism>
<protein>
    <submittedName>
        <fullName evidence="1">Uncharacterized protein</fullName>
    </submittedName>
</protein>
<dbReference type="Proteomes" id="UP000560081">
    <property type="component" value="Unassembled WGS sequence"/>
</dbReference>